<dbReference type="EMBL" id="BMID01000001">
    <property type="protein sequence ID" value="GGA10048.1"/>
    <property type="molecule type" value="Genomic_DNA"/>
</dbReference>
<keyword evidence="1" id="KW-1133">Transmembrane helix</keyword>
<reference evidence="3" key="1">
    <citation type="journal article" date="2019" name="Int. J. Syst. Evol. Microbiol.">
        <title>The Global Catalogue of Microorganisms (GCM) 10K type strain sequencing project: providing services to taxonomists for standard genome sequencing and annotation.</title>
        <authorList>
            <consortium name="The Broad Institute Genomics Platform"/>
            <consortium name="The Broad Institute Genome Sequencing Center for Infectious Disease"/>
            <person name="Wu L."/>
            <person name="Ma J."/>
        </authorList>
    </citation>
    <scope>NUCLEOTIDE SEQUENCE [LARGE SCALE GENOMIC DNA]</scope>
    <source>
        <strain evidence="3">CGMCC 1.15297</strain>
    </source>
</reference>
<keyword evidence="3" id="KW-1185">Reference proteome</keyword>
<sequence length="268" mass="28433">MKLDLDQAWQSGLRFTRNNAGLLTVIAGLLFFLPAAVFGLMFVPPEVPENATWDEMVTILGAFYGETWWIMLITLVLSTLGSLAIYRLAASRDDRTVSGALQDAVKGLLPMIGASLLVGIPVGLLFAIPLAIGGVGVFLILFVIPVAIWISMRTILSGPVLMAERTNNPVTILKRSFAITQGNSLRIFFFLLLLVIAAAIVMAIIGAVLGLVFIAVAGSETGEQLALIVSAVLESAFTVVVIACIAMIYRQLSGGQAGTTSVPPTVED</sequence>
<evidence type="ECO:0000256" key="1">
    <source>
        <dbReference type="SAM" id="Phobius"/>
    </source>
</evidence>
<comment type="caution">
    <text evidence="2">The sequence shown here is derived from an EMBL/GenBank/DDBJ whole genome shotgun (WGS) entry which is preliminary data.</text>
</comment>
<proteinExistence type="predicted"/>
<feature type="transmembrane region" description="Helical" evidence="1">
    <location>
        <begin position="107"/>
        <end position="128"/>
    </location>
</feature>
<dbReference type="RefSeq" id="WP_188642602.1">
    <property type="nucleotide sequence ID" value="NZ_BMID01000001.1"/>
</dbReference>
<feature type="transmembrane region" description="Helical" evidence="1">
    <location>
        <begin position="225"/>
        <end position="249"/>
    </location>
</feature>
<feature type="transmembrane region" description="Helical" evidence="1">
    <location>
        <begin position="20"/>
        <end position="43"/>
    </location>
</feature>
<evidence type="ECO:0000313" key="3">
    <source>
        <dbReference type="Proteomes" id="UP000603317"/>
    </source>
</evidence>
<organism evidence="2 3">
    <name type="scientific">Blastomonas marina</name>
    <dbReference type="NCBI Taxonomy" id="1867408"/>
    <lineage>
        <taxon>Bacteria</taxon>
        <taxon>Pseudomonadati</taxon>
        <taxon>Pseudomonadota</taxon>
        <taxon>Alphaproteobacteria</taxon>
        <taxon>Sphingomonadales</taxon>
        <taxon>Sphingomonadaceae</taxon>
        <taxon>Blastomonas</taxon>
    </lineage>
</organism>
<protein>
    <recommendedName>
        <fullName evidence="4">Glycerophosphoryl diester phosphodiesterase membrane domain-containing protein</fullName>
    </recommendedName>
</protein>
<name>A0ABQ1FFY0_9SPHN</name>
<evidence type="ECO:0008006" key="4">
    <source>
        <dbReference type="Google" id="ProtNLM"/>
    </source>
</evidence>
<feature type="transmembrane region" description="Helical" evidence="1">
    <location>
        <begin position="68"/>
        <end position="86"/>
    </location>
</feature>
<feature type="transmembrane region" description="Helical" evidence="1">
    <location>
        <begin position="187"/>
        <end position="219"/>
    </location>
</feature>
<evidence type="ECO:0000313" key="2">
    <source>
        <dbReference type="EMBL" id="GGA10048.1"/>
    </source>
</evidence>
<gene>
    <name evidence="2" type="ORF">GCM10010923_20640</name>
</gene>
<accession>A0ABQ1FFY0</accession>
<feature type="transmembrane region" description="Helical" evidence="1">
    <location>
        <begin position="134"/>
        <end position="152"/>
    </location>
</feature>
<dbReference type="Proteomes" id="UP000603317">
    <property type="component" value="Unassembled WGS sequence"/>
</dbReference>
<keyword evidence="1" id="KW-0812">Transmembrane</keyword>
<keyword evidence="1" id="KW-0472">Membrane</keyword>